<dbReference type="OrthoDB" id="1091929at2"/>
<dbReference type="AlphaFoldDB" id="A0A4Y8L0F1"/>
<dbReference type="RefSeq" id="WP_134437266.1">
    <property type="nucleotide sequence ID" value="NZ_SOML01000012.1"/>
</dbReference>
<gene>
    <name evidence="1" type="ORF">E2605_16590</name>
</gene>
<sequence>MYFEHIDHSHKYLQDILCVIRQGILRKRTALSKNKREGLNTQILVETFNIIGTQNIISSTWIGVQKEHEQENGKGKEDIYFHLGDDNHTRIFYVEAKRLPKYKSKNDDEYVTGESTTCRPSGGIQRYKSLSHGRSNLRHNGMIAYVESKSVDNWLLAVNEKIENEYPEDSILSPSTNNLNEFISTHSYNDIEASFVMHHFWIDLSLN</sequence>
<protein>
    <submittedName>
        <fullName evidence="1">Uncharacterized protein</fullName>
    </submittedName>
</protein>
<dbReference type="EMBL" id="SOML01000012">
    <property type="protein sequence ID" value="TFD93767.1"/>
    <property type="molecule type" value="Genomic_DNA"/>
</dbReference>
<name>A0A4Y8L0F1_9BACT</name>
<evidence type="ECO:0000313" key="1">
    <source>
        <dbReference type="EMBL" id="TFD93767.1"/>
    </source>
</evidence>
<accession>A0A4Y8L0F1</accession>
<organism evidence="1 2">
    <name type="scientific">Dysgonomonas capnocytophagoides</name>
    <dbReference type="NCBI Taxonomy" id="45254"/>
    <lineage>
        <taxon>Bacteria</taxon>
        <taxon>Pseudomonadati</taxon>
        <taxon>Bacteroidota</taxon>
        <taxon>Bacteroidia</taxon>
        <taxon>Bacteroidales</taxon>
        <taxon>Dysgonomonadaceae</taxon>
        <taxon>Dysgonomonas</taxon>
    </lineage>
</organism>
<proteinExistence type="predicted"/>
<evidence type="ECO:0000313" key="2">
    <source>
        <dbReference type="Proteomes" id="UP000297861"/>
    </source>
</evidence>
<comment type="caution">
    <text evidence="1">The sequence shown here is derived from an EMBL/GenBank/DDBJ whole genome shotgun (WGS) entry which is preliminary data.</text>
</comment>
<keyword evidence="2" id="KW-1185">Reference proteome</keyword>
<dbReference type="Proteomes" id="UP000297861">
    <property type="component" value="Unassembled WGS sequence"/>
</dbReference>
<reference evidence="1 2" key="1">
    <citation type="submission" date="2019-03" db="EMBL/GenBank/DDBJ databases">
        <title>San Antonio Military Medical Center submission to MRSN (WRAIR), pending publication.</title>
        <authorList>
            <person name="Blyth D.M."/>
            <person name="Mccarthy S.L."/>
            <person name="Schall S.E."/>
            <person name="Stam J.A."/>
            <person name="Ong A.C."/>
            <person name="Mcgann P.T."/>
        </authorList>
    </citation>
    <scope>NUCLEOTIDE SEQUENCE [LARGE SCALE GENOMIC DNA]</scope>
    <source>
        <strain evidence="1 2">MRSN571793</strain>
    </source>
</reference>